<dbReference type="Pfam" id="PF19450">
    <property type="entry name" value="DUF5988"/>
    <property type="match status" value="1"/>
</dbReference>
<dbReference type="Proteomes" id="UP000634229">
    <property type="component" value="Unassembled WGS sequence"/>
</dbReference>
<dbReference type="InterPro" id="IPR046030">
    <property type="entry name" value="DUF5988"/>
</dbReference>
<protein>
    <submittedName>
        <fullName evidence="1">Uncharacterized protein</fullName>
    </submittedName>
</protein>
<accession>A0ABS1NMH0</accession>
<sequence>MSQPAFVLLVGGPPGTPQVWAAPAVMGLERVKIQRGNGYEHFESAGECAEFEGELIPVYRWCHRTFIAE</sequence>
<organism evidence="1 2">
    <name type="scientific">Streptomyces coffeae</name>
    <dbReference type="NCBI Taxonomy" id="621382"/>
    <lineage>
        <taxon>Bacteria</taxon>
        <taxon>Bacillati</taxon>
        <taxon>Actinomycetota</taxon>
        <taxon>Actinomycetes</taxon>
        <taxon>Kitasatosporales</taxon>
        <taxon>Streptomycetaceae</taxon>
        <taxon>Streptomyces</taxon>
    </lineage>
</organism>
<evidence type="ECO:0000313" key="2">
    <source>
        <dbReference type="Proteomes" id="UP000634229"/>
    </source>
</evidence>
<name>A0ABS1NMH0_9ACTN</name>
<proteinExistence type="predicted"/>
<dbReference type="RefSeq" id="WP_201880514.1">
    <property type="nucleotide sequence ID" value="NZ_JAERRF010000025.1"/>
</dbReference>
<evidence type="ECO:0000313" key="1">
    <source>
        <dbReference type="EMBL" id="MBL1101145.1"/>
    </source>
</evidence>
<gene>
    <name evidence="1" type="ORF">JK363_31680</name>
</gene>
<reference evidence="1 2" key="1">
    <citation type="submission" date="2021-01" db="EMBL/GenBank/DDBJ databases">
        <title>WGS of actinomycetes isolated from Thailand.</title>
        <authorList>
            <person name="Thawai C."/>
        </authorList>
    </citation>
    <scope>NUCLEOTIDE SEQUENCE [LARGE SCALE GENOMIC DNA]</scope>
    <source>
        <strain evidence="1 2">CA1R205</strain>
    </source>
</reference>
<dbReference type="EMBL" id="JAERRF010000025">
    <property type="protein sequence ID" value="MBL1101145.1"/>
    <property type="molecule type" value="Genomic_DNA"/>
</dbReference>
<comment type="caution">
    <text evidence="1">The sequence shown here is derived from an EMBL/GenBank/DDBJ whole genome shotgun (WGS) entry which is preliminary data.</text>
</comment>
<keyword evidence="2" id="KW-1185">Reference proteome</keyword>